<reference evidence="2 3" key="1">
    <citation type="submission" date="2024-06" db="EMBL/GenBank/DDBJ databases">
        <authorList>
            <person name="Kraege A."/>
            <person name="Thomma B."/>
        </authorList>
    </citation>
    <scope>NUCLEOTIDE SEQUENCE [LARGE SCALE GENOMIC DNA]</scope>
</reference>
<comment type="caution">
    <text evidence="2">The sequence shown here is derived from an EMBL/GenBank/DDBJ whole genome shotgun (WGS) entry which is preliminary data.</text>
</comment>
<dbReference type="SUPFAM" id="SSF51197">
    <property type="entry name" value="Clavaminate synthase-like"/>
    <property type="match status" value="1"/>
</dbReference>
<evidence type="ECO:0000313" key="2">
    <source>
        <dbReference type="EMBL" id="CAL5228800.1"/>
    </source>
</evidence>
<dbReference type="InterPro" id="IPR027443">
    <property type="entry name" value="IPNS-like_sf"/>
</dbReference>
<evidence type="ECO:0000256" key="1">
    <source>
        <dbReference type="SAM" id="MobiDB-lite"/>
    </source>
</evidence>
<name>A0ABP1G990_9CHLO</name>
<sequence>MAHIIERVCAKDLALTTVAHQSFEESVERLYLSLLKTNAVILDLGEDGWDDKIQQCLAESLPDGHPEAPAKRGMRGRPAIARLVKEFRLGQRGRQDWCEQEDLQHAAQKMEVYARRVLKTICRSAHVRLHSSLLTSLTDDLPLRTWATASSSLRAVKYMQVHPSRSPTRATPMTAPASNSIDLQSPSVQVVSPEGCTGQGLVSIVMTMPAQHKGQPSSKLQVKMPDGSWTDVDTSPDEAAVFLGAATEQATAGLLKAATYRVVGEVHRGLGHLSLEYHLNARPGAKLDLSDALRDAGHDIPQRDAKCIVSLTRQFSNLAPVPKTPMGQIEGSMTRSESLEMHTMSSAELKRRAGAKRRARASCPDLPAQASGTPVTRSGKVARTSTGVYVSSRLSGRGSEEDEEDMDPCLEVENLLCVTVDACGRSTSGFMNAHFLYSRARLGSDADEDGDVDSDLEIANEDDVETYSLEVVLRAHPKTAFRRLFQVFADTMGVNLGHVKFMGSTGRLDADDQLGSLGKGYAVITVFDVPGAMHDVSMGYINI</sequence>
<gene>
    <name evidence="2" type="primary">g11997</name>
    <name evidence="2" type="ORF">VP750_LOCUS10706</name>
</gene>
<keyword evidence="3" id="KW-1185">Reference proteome</keyword>
<protein>
    <submittedName>
        <fullName evidence="2">G11997 protein</fullName>
    </submittedName>
</protein>
<proteinExistence type="predicted"/>
<dbReference type="EMBL" id="CAXHTA020000019">
    <property type="protein sequence ID" value="CAL5228800.1"/>
    <property type="molecule type" value="Genomic_DNA"/>
</dbReference>
<organism evidence="2 3">
    <name type="scientific">Coccomyxa viridis</name>
    <dbReference type="NCBI Taxonomy" id="1274662"/>
    <lineage>
        <taxon>Eukaryota</taxon>
        <taxon>Viridiplantae</taxon>
        <taxon>Chlorophyta</taxon>
        <taxon>core chlorophytes</taxon>
        <taxon>Trebouxiophyceae</taxon>
        <taxon>Trebouxiophyceae incertae sedis</taxon>
        <taxon>Coccomyxaceae</taxon>
        <taxon>Coccomyxa</taxon>
    </lineage>
</organism>
<accession>A0ABP1G990</accession>
<evidence type="ECO:0000313" key="3">
    <source>
        <dbReference type="Proteomes" id="UP001497392"/>
    </source>
</evidence>
<feature type="region of interest" description="Disordered" evidence="1">
    <location>
        <begin position="359"/>
        <end position="382"/>
    </location>
</feature>
<dbReference type="Gene3D" id="2.60.120.330">
    <property type="entry name" value="B-lactam Antibiotic, Isopenicillin N Synthase, Chain"/>
    <property type="match status" value="1"/>
</dbReference>
<dbReference type="Proteomes" id="UP001497392">
    <property type="component" value="Unassembled WGS sequence"/>
</dbReference>